<dbReference type="EMBL" id="HBGW01044074">
    <property type="protein sequence ID" value="CAD9569868.1"/>
    <property type="molecule type" value="Transcribed_RNA"/>
</dbReference>
<gene>
    <name evidence="1" type="ORF">BRAN1462_LOCUS27943</name>
</gene>
<accession>A0A6U6N179</accession>
<sequence length="307" mass="35524">MDGAARHLRIAGAAVVVLFIHTWVQQGALGKRLNFVQEKRQRFAYVTMWLDLGQLTHEELTHNVMNQHDEDFTDRVGHVPSAWPHWLRMFLAEHGFPGRRLGANQAPLSFYRQFQRLLPAYPLVILTNSSLLLNSAAALQNNSLHIRPFPHPHLVHAHCFAKPFNGLDKLTIFDLEEYDKLVWLDLDLEITQNIDYLFDLDTANGSQIHVARNDCHLWPPANGVNSGLMVLSPNRKVYTDLLMQLDHMPWNLCQRDQEVIDELFRSTGYVLRFLSGRIVAFAFCRQHLSFRVLEWAFGPLRVLHHTR</sequence>
<proteinExistence type="predicted"/>
<organism evidence="1">
    <name type="scientific">Zooxanthella nutricula</name>
    <dbReference type="NCBI Taxonomy" id="1333877"/>
    <lineage>
        <taxon>Eukaryota</taxon>
        <taxon>Sar</taxon>
        <taxon>Alveolata</taxon>
        <taxon>Dinophyceae</taxon>
        <taxon>Peridiniales</taxon>
        <taxon>Peridiniales incertae sedis</taxon>
        <taxon>Zooxanthella</taxon>
    </lineage>
</organism>
<evidence type="ECO:0008006" key="2">
    <source>
        <dbReference type="Google" id="ProtNLM"/>
    </source>
</evidence>
<dbReference type="InterPro" id="IPR029044">
    <property type="entry name" value="Nucleotide-diphossugar_trans"/>
</dbReference>
<evidence type="ECO:0000313" key="1">
    <source>
        <dbReference type="EMBL" id="CAD9569868.1"/>
    </source>
</evidence>
<name>A0A6U6N179_9DINO</name>
<dbReference type="AlphaFoldDB" id="A0A6U6N179"/>
<dbReference type="SUPFAM" id="SSF53448">
    <property type="entry name" value="Nucleotide-diphospho-sugar transferases"/>
    <property type="match status" value="1"/>
</dbReference>
<dbReference type="Gene3D" id="3.90.550.10">
    <property type="entry name" value="Spore Coat Polysaccharide Biosynthesis Protein SpsA, Chain A"/>
    <property type="match status" value="1"/>
</dbReference>
<dbReference type="PANTHER" id="PTHR11183">
    <property type="entry name" value="GLYCOGENIN SUBFAMILY MEMBER"/>
    <property type="match status" value="1"/>
</dbReference>
<reference evidence="1" key="1">
    <citation type="submission" date="2021-01" db="EMBL/GenBank/DDBJ databases">
        <authorList>
            <person name="Corre E."/>
            <person name="Pelletier E."/>
            <person name="Niang G."/>
            <person name="Scheremetjew M."/>
            <person name="Finn R."/>
            <person name="Kale V."/>
            <person name="Holt S."/>
            <person name="Cochrane G."/>
            <person name="Meng A."/>
            <person name="Brown T."/>
            <person name="Cohen L."/>
        </authorList>
    </citation>
    <scope>NUCLEOTIDE SEQUENCE</scope>
    <source>
        <strain evidence="1">RCC3387</strain>
    </source>
</reference>
<protein>
    <recommendedName>
        <fullName evidence="2">Nucleotide-diphospho-sugar transferase domain-containing protein</fullName>
    </recommendedName>
</protein>
<dbReference type="InterPro" id="IPR050587">
    <property type="entry name" value="GNT1/Glycosyltrans_8"/>
</dbReference>